<dbReference type="InterPro" id="IPR046336">
    <property type="entry name" value="Lon_prtase_N_sf"/>
</dbReference>
<organism evidence="2 3">
    <name type="scientific">Eiseniibacteriota bacterium</name>
    <dbReference type="NCBI Taxonomy" id="2212470"/>
    <lineage>
        <taxon>Bacteria</taxon>
        <taxon>Candidatus Eiseniibacteriota</taxon>
    </lineage>
</organism>
<proteinExistence type="predicted"/>
<reference evidence="2" key="2">
    <citation type="journal article" date="2021" name="Microbiome">
        <title>Successional dynamics and alternative stable states in a saline activated sludge microbial community over 9 years.</title>
        <authorList>
            <person name="Wang Y."/>
            <person name="Ye J."/>
            <person name="Ju F."/>
            <person name="Liu L."/>
            <person name="Boyd J.A."/>
            <person name="Deng Y."/>
            <person name="Parks D.H."/>
            <person name="Jiang X."/>
            <person name="Yin X."/>
            <person name="Woodcroft B.J."/>
            <person name="Tyson G.W."/>
            <person name="Hugenholtz P."/>
            <person name="Polz M.F."/>
            <person name="Zhang T."/>
        </authorList>
    </citation>
    <scope>NUCLEOTIDE SEQUENCE</scope>
    <source>
        <strain evidence="2">HKST-UBA02</strain>
    </source>
</reference>
<dbReference type="SMART" id="SM00464">
    <property type="entry name" value="LON"/>
    <property type="match status" value="1"/>
</dbReference>
<evidence type="ECO:0000313" key="2">
    <source>
        <dbReference type="EMBL" id="MCA9756001.1"/>
    </source>
</evidence>
<dbReference type="Pfam" id="PF02190">
    <property type="entry name" value="LON_substr_bdg"/>
    <property type="match status" value="1"/>
</dbReference>
<dbReference type="InterPro" id="IPR003111">
    <property type="entry name" value="Lon_prtase_N"/>
</dbReference>
<feature type="domain" description="Lon N-terminal" evidence="1">
    <location>
        <begin position="4"/>
        <end position="198"/>
    </location>
</feature>
<dbReference type="PANTHER" id="PTHR46732">
    <property type="entry name" value="ATP-DEPENDENT PROTEASE LA (LON) DOMAIN PROTEIN"/>
    <property type="match status" value="1"/>
</dbReference>
<protein>
    <submittedName>
        <fullName evidence="2">LON peptidase substrate-binding domain-containing protein</fullName>
    </submittedName>
</protein>
<evidence type="ECO:0000313" key="3">
    <source>
        <dbReference type="Proteomes" id="UP000739538"/>
    </source>
</evidence>
<reference evidence="2" key="1">
    <citation type="submission" date="2020-04" db="EMBL/GenBank/DDBJ databases">
        <authorList>
            <person name="Zhang T."/>
        </authorList>
    </citation>
    <scope>NUCLEOTIDE SEQUENCE</scope>
    <source>
        <strain evidence="2">HKST-UBA02</strain>
    </source>
</reference>
<name>A0A956NCX0_UNCEI</name>
<dbReference type="PROSITE" id="PS51787">
    <property type="entry name" value="LON_N"/>
    <property type="match status" value="1"/>
</dbReference>
<sequence length="222" mass="25391">MTNAPRRPLFPLELVLLPRERIPLHIFELRYQAMVRRCGEEKIPFGVISMREGQIAEVGCAAHIEQVLRRFDDGRSHILVRGGERFRTQAPSEHADGYLEATWVPFEDDEAEASDPDARETLERLHQEFAKLREGLPIEEEQSLSASEPIEDAEPVEPYSFLVAARCGLGVERRQAVLASRSEREREEILIEHLVREIPKLKKRRADMQKVRTNGHVHGSGS</sequence>
<comment type="caution">
    <text evidence="2">The sequence shown here is derived from an EMBL/GenBank/DDBJ whole genome shotgun (WGS) entry which is preliminary data.</text>
</comment>
<dbReference type="PANTHER" id="PTHR46732:SF8">
    <property type="entry name" value="ATP-DEPENDENT PROTEASE LA (LON) DOMAIN PROTEIN"/>
    <property type="match status" value="1"/>
</dbReference>
<evidence type="ECO:0000259" key="1">
    <source>
        <dbReference type="PROSITE" id="PS51787"/>
    </source>
</evidence>
<gene>
    <name evidence="2" type="ORF">KDA27_09385</name>
</gene>
<accession>A0A956NCX0</accession>
<dbReference type="Proteomes" id="UP000739538">
    <property type="component" value="Unassembled WGS sequence"/>
</dbReference>
<dbReference type="SUPFAM" id="SSF88697">
    <property type="entry name" value="PUA domain-like"/>
    <property type="match status" value="1"/>
</dbReference>
<dbReference type="AlphaFoldDB" id="A0A956NCX0"/>
<dbReference type="InterPro" id="IPR015947">
    <property type="entry name" value="PUA-like_sf"/>
</dbReference>
<dbReference type="Gene3D" id="2.30.130.40">
    <property type="entry name" value="LON domain-like"/>
    <property type="match status" value="1"/>
</dbReference>
<dbReference type="EMBL" id="JAGQHS010000038">
    <property type="protein sequence ID" value="MCA9756001.1"/>
    <property type="molecule type" value="Genomic_DNA"/>
</dbReference>